<keyword evidence="2" id="KW-1185">Reference proteome</keyword>
<dbReference type="AlphaFoldDB" id="A0A2S0VY69"/>
<dbReference type="InterPro" id="IPR054222">
    <property type="entry name" value="DUF6942"/>
</dbReference>
<dbReference type="Pfam" id="PF22098">
    <property type="entry name" value="DUF6942"/>
    <property type="match status" value="1"/>
</dbReference>
<evidence type="ECO:0000313" key="2">
    <source>
        <dbReference type="Proteomes" id="UP000244441"/>
    </source>
</evidence>
<organism evidence="1 2">
    <name type="scientific">Saccharobesus litoralis</name>
    <dbReference type="NCBI Taxonomy" id="2172099"/>
    <lineage>
        <taxon>Bacteria</taxon>
        <taxon>Pseudomonadati</taxon>
        <taxon>Pseudomonadota</taxon>
        <taxon>Gammaproteobacteria</taxon>
        <taxon>Alteromonadales</taxon>
        <taxon>Alteromonadaceae</taxon>
        <taxon>Saccharobesus</taxon>
    </lineage>
</organism>
<reference evidence="1 2" key="1">
    <citation type="submission" date="2018-01" db="EMBL/GenBank/DDBJ databases">
        <title>Genome sequence of a Cantenovulum-like bacteria.</title>
        <authorList>
            <person name="Tan W.R."/>
            <person name="Lau N.-S."/>
            <person name="Go F."/>
            <person name="Amirul A.-A.A."/>
        </authorList>
    </citation>
    <scope>NUCLEOTIDE SEQUENCE [LARGE SCALE GENOMIC DNA]</scope>
    <source>
        <strain evidence="1 2">CCB-QB4</strain>
    </source>
</reference>
<dbReference type="Proteomes" id="UP000244441">
    <property type="component" value="Chromosome"/>
</dbReference>
<dbReference type="KEGG" id="cate:C2869_17510"/>
<accession>A0A2S0VY69</accession>
<proteinExistence type="predicted"/>
<dbReference type="OrthoDB" id="6077837at2"/>
<name>A0A2S0VY69_9ALTE</name>
<protein>
    <submittedName>
        <fullName evidence="1">Uncharacterized protein</fullName>
    </submittedName>
</protein>
<gene>
    <name evidence="1" type="ORF">C2869_17510</name>
</gene>
<sequence length="167" mass="19671">MANRPPLEFYQHLDSVHGMQAGEIKFIADKTGNHWRKIFNVYAKFIAELWPEKLNDYARWQDLRDNFLLRENSHTSLIFSNLLLDKISSKPQNTLHLICGRQYGIQLAKQAGITLTWLLREDDVGNGEFAWSQQHNVMICPYFDYRQLSNVKIKRLVELIKYQLTSE</sequence>
<dbReference type="EMBL" id="CP026604">
    <property type="protein sequence ID" value="AWB69070.1"/>
    <property type="molecule type" value="Genomic_DNA"/>
</dbReference>
<evidence type="ECO:0000313" key="1">
    <source>
        <dbReference type="EMBL" id="AWB69070.1"/>
    </source>
</evidence>